<organism evidence="3 4">
    <name type="scientific">Halosimplex rubrum</name>
    <dbReference type="NCBI Taxonomy" id="869889"/>
    <lineage>
        <taxon>Archaea</taxon>
        <taxon>Methanobacteriati</taxon>
        <taxon>Methanobacteriota</taxon>
        <taxon>Stenosarchaea group</taxon>
        <taxon>Halobacteria</taxon>
        <taxon>Halobacteriales</taxon>
        <taxon>Haloarculaceae</taxon>
        <taxon>Halosimplex</taxon>
    </lineage>
</organism>
<dbReference type="InterPro" id="IPR052514">
    <property type="entry name" value="SAM-dependent_MTase"/>
</dbReference>
<dbReference type="GO" id="GO:0008168">
    <property type="term" value="F:methyltransferase activity"/>
    <property type="evidence" value="ECO:0007669"/>
    <property type="project" value="UniProtKB-KW"/>
</dbReference>
<dbReference type="Pfam" id="PF05050">
    <property type="entry name" value="Methyltransf_21"/>
    <property type="match status" value="1"/>
</dbReference>
<keyword evidence="3" id="KW-0489">Methyltransferase</keyword>
<dbReference type="EMBL" id="CP058910">
    <property type="protein sequence ID" value="QLH77297.1"/>
    <property type="molecule type" value="Genomic_DNA"/>
</dbReference>
<feature type="compositionally biased region" description="Basic and acidic residues" evidence="1">
    <location>
        <begin position="152"/>
        <end position="162"/>
    </location>
</feature>
<dbReference type="KEGG" id="hrr:HZS55_08320"/>
<dbReference type="Gene3D" id="3.40.50.150">
    <property type="entry name" value="Vaccinia Virus protein VP39"/>
    <property type="match status" value="1"/>
</dbReference>
<dbReference type="PANTHER" id="PTHR34203:SF15">
    <property type="entry name" value="SLL1173 PROTEIN"/>
    <property type="match status" value="1"/>
</dbReference>
<evidence type="ECO:0000256" key="1">
    <source>
        <dbReference type="SAM" id="MobiDB-lite"/>
    </source>
</evidence>
<dbReference type="RefSeq" id="WP_179911226.1">
    <property type="nucleotide sequence ID" value="NZ_CP058910.1"/>
</dbReference>
<dbReference type="OrthoDB" id="275421at2157"/>
<proteinExistence type="predicted"/>
<protein>
    <submittedName>
        <fullName evidence="3">FkbM family methyltransferase</fullName>
    </submittedName>
</protein>
<keyword evidence="4" id="KW-1185">Reference proteome</keyword>
<keyword evidence="3" id="KW-0808">Transferase</keyword>
<feature type="domain" description="Methyltransferase FkbM" evidence="2">
    <location>
        <begin position="159"/>
        <end position="312"/>
    </location>
</feature>
<evidence type="ECO:0000313" key="4">
    <source>
        <dbReference type="Proteomes" id="UP000509667"/>
    </source>
</evidence>
<reference evidence="3 4" key="1">
    <citation type="submission" date="2020-07" db="EMBL/GenBank/DDBJ databases">
        <title>Halosimplex pelagicum sp. nov. and Halosimplex rubrum sp. nov., isolated from salted brown alga Laminaria, and emended description of the genus Halosimplex.</title>
        <authorList>
            <person name="Cui H."/>
        </authorList>
    </citation>
    <scope>NUCLEOTIDE SEQUENCE [LARGE SCALE GENOMIC DNA]</scope>
    <source>
        <strain evidence="3 4">R27</strain>
    </source>
</reference>
<accession>A0A7D5P026</accession>
<dbReference type="PANTHER" id="PTHR34203">
    <property type="entry name" value="METHYLTRANSFERASE, FKBM FAMILY PROTEIN"/>
    <property type="match status" value="1"/>
</dbReference>
<dbReference type="Proteomes" id="UP000509667">
    <property type="component" value="Chromosome"/>
</dbReference>
<dbReference type="InterPro" id="IPR006342">
    <property type="entry name" value="FkbM_mtfrase"/>
</dbReference>
<sequence>MQRVVSKLRTALANPRAALPYVRSRLRVARGLAALSRYRLASLYVADLLGGTDRFESYVRANEGDRYPELDVLDFRMRVDALDEGLSRELLRDGVREPLATEAYRRELTRLESERGPLTVVDAGANIGYFALQYPALSRYVGGNGNEDEHVEGDGNDEKREGGEGEVIAVEPLPSNAALLEGNVALNGFEESVSCHRCAVGSSTTRTTMHVSTHSNWGTVGDTMGMDHFVDEIEVPVWRLDDLLRDRAVPLDSVDAVRMDVQGYEYEVVRGMADLLDRGDLGLLFLEIHPWYLRETGEYDAFLSTLEAAGFEPVFVADGRTGVLRSEKASYTERELDVDSLDELRSVDFTTEVVLRAG</sequence>
<dbReference type="GO" id="GO:0032259">
    <property type="term" value="P:methylation"/>
    <property type="evidence" value="ECO:0007669"/>
    <property type="project" value="UniProtKB-KW"/>
</dbReference>
<dbReference type="GeneID" id="56077861"/>
<dbReference type="SUPFAM" id="SSF53335">
    <property type="entry name" value="S-adenosyl-L-methionine-dependent methyltransferases"/>
    <property type="match status" value="1"/>
</dbReference>
<dbReference type="AlphaFoldDB" id="A0A7D5P026"/>
<gene>
    <name evidence="3" type="ORF">HZS55_08320</name>
</gene>
<name>A0A7D5P026_9EURY</name>
<dbReference type="NCBIfam" id="TIGR01444">
    <property type="entry name" value="fkbM_fam"/>
    <property type="match status" value="1"/>
</dbReference>
<feature type="region of interest" description="Disordered" evidence="1">
    <location>
        <begin position="143"/>
        <end position="162"/>
    </location>
</feature>
<evidence type="ECO:0000259" key="2">
    <source>
        <dbReference type="Pfam" id="PF05050"/>
    </source>
</evidence>
<evidence type="ECO:0000313" key="3">
    <source>
        <dbReference type="EMBL" id="QLH77297.1"/>
    </source>
</evidence>
<dbReference type="InterPro" id="IPR029063">
    <property type="entry name" value="SAM-dependent_MTases_sf"/>
</dbReference>